<dbReference type="InterPro" id="IPR012902">
    <property type="entry name" value="N_methyl_site"/>
</dbReference>
<dbReference type="STRING" id="1801997.A3J64_03330"/>
<accession>A0A1G2FF88</accession>
<evidence type="ECO:0000256" key="1">
    <source>
        <dbReference type="SAM" id="Phobius"/>
    </source>
</evidence>
<dbReference type="EMBL" id="MHNB01000022">
    <property type="protein sequence ID" value="OGZ36735.1"/>
    <property type="molecule type" value="Genomic_DNA"/>
</dbReference>
<sequence>MRQKAFTLLEVIVSLGIIVVGLVGSLTLVSFTISGSATSSLKLIAAGLAQEGIETVRNSRDSSGNWGSWYSGISDGSYRAEINTSNFKWTIVGDSTPFEEKLRFNSATGLYFYSPPSQGSLTLFSRGLTVISGPDGEKQIFSEVRWQERGRNRSLKAVGYLYNWK</sequence>
<dbReference type="NCBIfam" id="TIGR02532">
    <property type="entry name" value="IV_pilin_GFxxxE"/>
    <property type="match status" value="1"/>
</dbReference>
<organism evidence="2 3">
    <name type="scientific">Candidatus Portnoybacteria bacterium RIFCSPHIGHO2_12_FULL_38_9</name>
    <dbReference type="NCBI Taxonomy" id="1801997"/>
    <lineage>
        <taxon>Bacteria</taxon>
        <taxon>Candidatus Portnoyibacteriota</taxon>
    </lineage>
</organism>
<keyword evidence="1" id="KW-0472">Membrane</keyword>
<evidence type="ECO:0000313" key="2">
    <source>
        <dbReference type="EMBL" id="OGZ36735.1"/>
    </source>
</evidence>
<reference evidence="2 3" key="1">
    <citation type="journal article" date="2016" name="Nat. Commun.">
        <title>Thousands of microbial genomes shed light on interconnected biogeochemical processes in an aquifer system.</title>
        <authorList>
            <person name="Anantharaman K."/>
            <person name="Brown C.T."/>
            <person name="Hug L.A."/>
            <person name="Sharon I."/>
            <person name="Castelle C.J."/>
            <person name="Probst A.J."/>
            <person name="Thomas B.C."/>
            <person name="Singh A."/>
            <person name="Wilkins M.J."/>
            <person name="Karaoz U."/>
            <person name="Brodie E.L."/>
            <person name="Williams K.H."/>
            <person name="Hubbard S.S."/>
            <person name="Banfield J.F."/>
        </authorList>
    </citation>
    <scope>NUCLEOTIDE SEQUENCE [LARGE SCALE GENOMIC DNA]</scope>
</reference>
<dbReference type="Proteomes" id="UP000177061">
    <property type="component" value="Unassembled WGS sequence"/>
</dbReference>
<dbReference type="Pfam" id="PF07963">
    <property type="entry name" value="N_methyl"/>
    <property type="match status" value="1"/>
</dbReference>
<keyword evidence="1" id="KW-1133">Transmembrane helix</keyword>
<evidence type="ECO:0000313" key="3">
    <source>
        <dbReference type="Proteomes" id="UP000177061"/>
    </source>
</evidence>
<protein>
    <submittedName>
        <fullName evidence="2">Uncharacterized protein</fullName>
    </submittedName>
</protein>
<feature type="transmembrane region" description="Helical" evidence="1">
    <location>
        <begin position="12"/>
        <end position="33"/>
    </location>
</feature>
<comment type="caution">
    <text evidence="2">The sequence shown here is derived from an EMBL/GenBank/DDBJ whole genome shotgun (WGS) entry which is preliminary data.</text>
</comment>
<gene>
    <name evidence="2" type="ORF">A3J64_03330</name>
</gene>
<keyword evidence="1" id="KW-0812">Transmembrane</keyword>
<name>A0A1G2FF88_9BACT</name>
<dbReference type="AlphaFoldDB" id="A0A1G2FF88"/>
<proteinExistence type="predicted"/>